<dbReference type="Proteomes" id="UP000241818">
    <property type="component" value="Unassembled WGS sequence"/>
</dbReference>
<evidence type="ECO:0008006" key="4">
    <source>
        <dbReference type="Google" id="ProtNLM"/>
    </source>
</evidence>
<organism evidence="2 3">
    <name type="scientific">Amorphotheca resinae ATCC 22711</name>
    <dbReference type="NCBI Taxonomy" id="857342"/>
    <lineage>
        <taxon>Eukaryota</taxon>
        <taxon>Fungi</taxon>
        <taxon>Dikarya</taxon>
        <taxon>Ascomycota</taxon>
        <taxon>Pezizomycotina</taxon>
        <taxon>Leotiomycetes</taxon>
        <taxon>Helotiales</taxon>
        <taxon>Amorphothecaceae</taxon>
        <taxon>Amorphotheca</taxon>
    </lineage>
</organism>
<dbReference type="Gene3D" id="3.30.160.20">
    <property type="match status" value="1"/>
</dbReference>
<dbReference type="SUPFAM" id="SSF54768">
    <property type="entry name" value="dsRNA-binding domain-like"/>
    <property type="match status" value="1"/>
</dbReference>
<accession>A0A2T3B257</accession>
<name>A0A2T3B257_AMORE</name>
<proteinExistence type="predicted"/>
<evidence type="ECO:0000313" key="2">
    <source>
        <dbReference type="EMBL" id="PSS18629.1"/>
    </source>
</evidence>
<dbReference type="EMBL" id="KZ679011">
    <property type="protein sequence ID" value="PSS18629.1"/>
    <property type="molecule type" value="Genomic_DNA"/>
</dbReference>
<sequence>METSEISTISQPSRKTNFQSIEEFMREQDELDAIKLAEAKARAEAAAPSKKARKTIDIEALALEARALEEIGETNWIGRLHEYRSVHPPTTGLKYVDGVVGQAPARFTCIAALAESPQPFGDAVSFTKKKDAKQYASKKAIDWLIENKFMPVDQVKFPKKQPKAVSQAAAGTAKAAAAAAAASAQEDNAIPAAPPSKSTSTSFAGQIPDLCIRLGFNMPKYEITRASEIAPLYSGYAHFNGDPRIEGKVGEVFDVFGQKNAKEKIAEEVFSFLKDIERQRMALYEDDAEEEDRKRKRSMESPEVGNTSGKAIKAQA</sequence>
<evidence type="ECO:0000256" key="1">
    <source>
        <dbReference type="SAM" id="MobiDB-lite"/>
    </source>
</evidence>
<dbReference type="AlphaFoldDB" id="A0A2T3B257"/>
<keyword evidence="3" id="KW-1185">Reference proteome</keyword>
<protein>
    <recommendedName>
        <fullName evidence="4">DRBM domain-containing protein</fullName>
    </recommendedName>
</protein>
<dbReference type="InParanoid" id="A0A2T3B257"/>
<gene>
    <name evidence="2" type="ORF">M430DRAFT_35102</name>
</gene>
<evidence type="ECO:0000313" key="3">
    <source>
        <dbReference type="Proteomes" id="UP000241818"/>
    </source>
</evidence>
<dbReference type="OrthoDB" id="5222339at2759"/>
<feature type="region of interest" description="Disordered" evidence="1">
    <location>
        <begin position="283"/>
        <end position="316"/>
    </location>
</feature>
<dbReference type="RefSeq" id="XP_024720981.1">
    <property type="nucleotide sequence ID" value="XM_024866681.1"/>
</dbReference>
<reference evidence="2 3" key="1">
    <citation type="journal article" date="2018" name="New Phytol.">
        <title>Comparative genomics and transcriptomics depict ericoid mycorrhizal fungi as versatile saprotrophs and plant mutualists.</title>
        <authorList>
            <person name="Martino E."/>
            <person name="Morin E."/>
            <person name="Grelet G.A."/>
            <person name="Kuo A."/>
            <person name="Kohler A."/>
            <person name="Daghino S."/>
            <person name="Barry K.W."/>
            <person name="Cichocki N."/>
            <person name="Clum A."/>
            <person name="Dockter R.B."/>
            <person name="Hainaut M."/>
            <person name="Kuo R.C."/>
            <person name="LaButti K."/>
            <person name="Lindahl B.D."/>
            <person name="Lindquist E.A."/>
            <person name="Lipzen A."/>
            <person name="Khouja H.R."/>
            <person name="Magnuson J."/>
            <person name="Murat C."/>
            <person name="Ohm R.A."/>
            <person name="Singer S.W."/>
            <person name="Spatafora J.W."/>
            <person name="Wang M."/>
            <person name="Veneault-Fourrey C."/>
            <person name="Henrissat B."/>
            <person name="Grigoriev I.V."/>
            <person name="Martin F.M."/>
            <person name="Perotto S."/>
        </authorList>
    </citation>
    <scope>NUCLEOTIDE SEQUENCE [LARGE SCALE GENOMIC DNA]</scope>
    <source>
        <strain evidence="2 3">ATCC 22711</strain>
    </source>
</reference>
<dbReference type="GeneID" id="36574762"/>